<evidence type="ECO:0000313" key="3">
    <source>
        <dbReference type="EMBL" id="KAK1152997.1"/>
    </source>
</evidence>
<keyword evidence="2" id="KW-1133">Transmembrane helix</keyword>
<keyword evidence="4" id="KW-1185">Reference proteome</keyword>
<feature type="region of interest" description="Disordered" evidence="1">
    <location>
        <begin position="178"/>
        <end position="205"/>
    </location>
</feature>
<feature type="compositionally biased region" description="Polar residues" evidence="1">
    <location>
        <begin position="178"/>
        <end position="189"/>
    </location>
</feature>
<gene>
    <name evidence="3" type="ORF">AOXY_G30326</name>
</gene>
<accession>A0AAD8CK85</accession>
<feature type="compositionally biased region" description="Polar residues" evidence="1">
    <location>
        <begin position="61"/>
        <end position="86"/>
    </location>
</feature>
<dbReference type="Proteomes" id="UP001230051">
    <property type="component" value="Unassembled WGS sequence"/>
</dbReference>
<keyword evidence="2" id="KW-0812">Transmembrane</keyword>
<proteinExistence type="predicted"/>
<evidence type="ECO:0000256" key="2">
    <source>
        <dbReference type="SAM" id="Phobius"/>
    </source>
</evidence>
<dbReference type="EMBL" id="JAGXEW010000043">
    <property type="protein sequence ID" value="KAK1152997.1"/>
    <property type="molecule type" value="Genomic_DNA"/>
</dbReference>
<dbReference type="AlphaFoldDB" id="A0AAD8CK85"/>
<name>A0AAD8CK85_ACIOX</name>
<feature type="compositionally biased region" description="Basic and acidic residues" evidence="1">
    <location>
        <begin position="42"/>
        <end position="55"/>
    </location>
</feature>
<protein>
    <submittedName>
        <fullName evidence="3">Uncharacterized protein</fullName>
    </submittedName>
</protein>
<feature type="region of interest" description="Disordered" evidence="1">
    <location>
        <begin position="41"/>
        <end position="108"/>
    </location>
</feature>
<evidence type="ECO:0000313" key="4">
    <source>
        <dbReference type="Proteomes" id="UP001230051"/>
    </source>
</evidence>
<organism evidence="3 4">
    <name type="scientific">Acipenser oxyrinchus oxyrinchus</name>
    <dbReference type="NCBI Taxonomy" id="40147"/>
    <lineage>
        <taxon>Eukaryota</taxon>
        <taxon>Metazoa</taxon>
        <taxon>Chordata</taxon>
        <taxon>Craniata</taxon>
        <taxon>Vertebrata</taxon>
        <taxon>Euteleostomi</taxon>
        <taxon>Actinopterygii</taxon>
        <taxon>Chondrostei</taxon>
        <taxon>Acipenseriformes</taxon>
        <taxon>Acipenseridae</taxon>
        <taxon>Acipenser</taxon>
    </lineage>
</organism>
<feature type="transmembrane region" description="Helical" evidence="2">
    <location>
        <begin position="14"/>
        <end position="34"/>
    </location>
</feature>
<reference evidence="3" key="1">
    <citation type="submission" date="2022-02" db="EMBL/GenBank/DDBJ databases">
        <title>Atlantic sturgeon de novo genome assembly.</title>
        <authorList>
            <person name="Stock M."/>
            <person name="Klopp C."/>
            <person name="Guiguen Y."/>
            <person name="Cabau C."/>
            <person name="Parinello H."/>
            <person name="Santidrian Yebra-Pimentel E."/>
            <person name="Kuhl H."/>
            <person name="Dirks R.P."/>
            <person name="Guessner J."/>
            <person name="Wuertz S."/>
            <person name="Du K."/>
            <person name="Schartl M."/>
        </authorList>
    </citation>
    <scope>NUCLEOTIDE SEQUENCE</scope>
    <source>
        <strain evidence="3">STURGEONOMICS-FGT-2020</strain>
        <tissue evidence="3">Whole blood</tissue>
    </source>
</reference>
<feature type="compositionally biased region" description="Basic and acidic residues" evidence="1">
    <location>
        <begin position="87"/>
        <end position="104"/>
    </location>
</feature>
<sequence>MALETFPSDPLSPLHWNLTLLGVSTLVMMMLLVVMCSHCGKRKSDQTSDPERSEGTELASLPQTTAENEIWKQNTNASTATQPKQQATDREKVEKNADKDERGKVQNVRKLPELPWTAREVIRRHSSYNSSSNVYDVVSEVMNEWPLDSRTLCKQTSDGSNLYDEIRTMEDRKTVSVYTKNNNPKTSGPSPQPRAQVGAAVPTPETQEMSLYAKVNKPRTRAVQSEII</sequence>
<evidence type="ECO:0000256" key="1">
    <source>
        <dbReference type="SAM" id="MobiDB-lite"/>
    </source>
</evidence>
<comment type="caution">
    <text evidence="3">The sequence shown here is derived from an EMBL/GenBank/DDBJ whole genome shotgun (WGS) entry which is preliminary data.</text>
</comment>
<keyword evidence="2" id="KW-0472">Membrane</keyword>